<keyword evidence="3" id="KW-1185">Reference proteome</keyword>
<sequence>MKPILHILFLMVISSGYSQSYVLSGNLFDQDNQPIETGDVLLFDQTQKLIKSTIIIDGKFSFDTIETDTYTLSISSLGYKTELRTVQLDSDKTMAIVLKETTVALDEVTVKSTKSNFRIENGNIKVTIENSIFESLSTPTEVLSKLPGIQISPDQESISIIGRGSPLIYVDNQKIDLDQLKSLSTESIKNIEIIDNPSAKYEAEGRSLILITRKQRKDDGYKIQLSEIASFKRKFSNYAQINANFKKHTLELRTNFSYNQLGFWESVDSKLIIPSQNITSQQETKATGPRPQFIWGGDFFYQLNPSDYISGQVNYRAHIDRFPVVTNTILDVNQVKDFIISDSQNNAPRSFLSSNINFNKKLTNTSTAFLGIQYSNYTRDLKSLISNNINQTGFAVSQNRDQQYQINVLALRVDLEKKLSKNTTLEIGASLSNGDAVAFSDFEFFTPRGRITSTYDYEEDIYASYIQISGNIKKISYSAGVRSEVNTVKGGFRNDQEVLIDRKQTRLFPKIKVTIPIDSTKSMTLNYNATINRPSYLNASSISTFINPLVEFSRNVNLKPTTTEEVSTNFQYKKYDLTLSYFKTKNPVFFSPIFDSSENRIISSPQNFEEESGYSLQLRNTTTYKLWTMINAVTANYSKINDAAALLQKTKPYIYYYSNNEFKLNPKTTIAFNFWGLTKRYQGVFKRNSIFVLGASLSRTFFKDFQVTINANDIFRNMNFRDQYTINNITSEDIFYVNAQEISFSLKYSFGKENKSSFKNKDIDDNLNRM</sequence>
<dbReference type="InterPro" id="IPR037066">
    <property type="entry name" value="Plug_dom_sf"/>
</dbReference>
<dbReference type="Proteomes" id="UP000651057">
    <property type="component" value="Unassembled WGS sequence"/>
</dbReference>
<evidence type="ECO:0000313" key="3">
    <source>
        <dbReference type="Proteomes" id="UP000651057"/>
    </source>
</evidence>
<evidence type="ECO:0000259" key="1">
    <source>
        <dbReference type="Pfam" id="PF14905"/>
    </source>
</evidence>
<dbReference type="Pfam" id="PF13715">
    <property type="entry name" value="CarbopepD_reg_2"/>
    <property type="match status" value="1"/>
</dbReference>
<dbReference type="EMBL" id="JAERQJ010000004">
    <property type="protein sequence ID" value="MBL0684098.1"/>
    <property type="molecule type" value="Genomic_DNA"/>
</dbReference>
<dbReference type="SUPFAM" id="SSF56935">
    <property type="entry name" value="Porins"/>
    <property type="match status" value="1"/>
</dbReference>
<organism evidence="2 3">
    <name type="scientific">Aquimarina mytili</name>
    <dbReference type="NCBI Taxonomy" id="874423"/>
    <lineage>
        <taxon>Bacteria</taxon>
        <taxon>Pseudomonadati</taxon>
        <taxon>Bacteroidota</taxon>
        <taxon>Flavobacteriia</taxon>
        <taxon>Flavobacteriales</taxon>
        <taxon>Flavobacteriaceae</taxon>
        <taxon>Aquimarina</taxon>
    </lineage>
</organism>
<protein>
    <submittedName>
        <fullName evidence="2">Outer membrane beta-barrel protein</fullName>
    </submittedName>
</protein>
<evidence type="ECO:0000313" key="2">
    <source>
        <dbReference type="EMBL" id="MBL0684098.1"/>
    </source>
</evidence>
<gene>
    <name evidence="2" type="ORF">JJQ60_11260</name>
</gene>
<dbReference type="RefSeq" id="WP_201919759.1">
    <property type="nucleotide sequence ID" value="NZ_BAABAX010000003.1"/>
</dbReference>
<comment type="caution">
    <text evidence="2">The sequence shown here is derived from an EMBL/GenBank/DDBJ whole genome shotgun (WGS) entry which is preliminary data.</text>
</comment>
<dbReference type="InterPro" id="IPR041700">
    <property type="entry name" value="OMP_b-brl_3"/>
</dbReference>
<proteinExistence type="predicted"/>
<dbReference type="SUPFAM" id="SSF49464">
    <property type="entry name" value="Carboxypeptidase regulatory domain-like"/>
    <property type="match status" value="1"/>
</dbReference>
<name>A0A936ZY63_9FLAO</name>
<feature type="domain" description="Outer membrane protein beta-barrel" evidence="1">
    <location>
        <begin position="368"/>
        <end position="748"/>
    </location>
</feature>
<accession>A0A936ZY63</accession>
<dbReference type="AlphaFoldDB" id="A0A936ZY63"/>
<dbReference type="InterPro" id="IPR008969">
    <property type="entry name" value="CarboxyPept-like_regulatory"/>
</dbReference>
<dbReference type="Pfam" id="PF14905">
    <property type="entry name" value="OMP_b-brl_3"/>
    <property type="match status" value="1"/>
</dbReference>
<reference evidence="2" key="1">
    <citation type="submission" date="2021-01" db="EMBL/GenBank/DDBJ databases">
        <authorList>
            <person name="Zhong Y.L."/>
        </authorList>
    </citation>
    <scope>NUCLEOTIDE SEQUENCE</scope>
    <source>
        <strain evidence="2">KCTC 23302</strain>
    </source>
</reference>
<dbReference type="Gene3D" id="2.170.130.10">
    <property type="entry name" value="TonB-dependent receptor, plug domain"/>
    <property type="match status" value="1"/>
</dbReference>